<evidence type="ECO:0000313" key="1">
    <source>
        <dbReference type="Proteomes" id="UP000887565"/>
    </source>
</evidence>
<protein>
    <submittedName>
        <fullName evidence="2">Uncharacterized protein</fullName>
    </submittedName>
</protein>
<dbReference type="AlphaFoldDB" id="A0A915I3B5"/>
<proteinExistence type="predicted"/>
<accession>A0A915I3B5</accession>
<dbReference type="Proteomes" id="UP000887565">
    <property type="component" value="Unplaced"/>
</dbReference>
<reference evidence="2" key="1">
    <citation type="submission" date="2022-11" db="UniProtKB">
        <authorList>
            <consortium name="WormBaseParasite"/>
        </authorList>
    </citation>
    <scope>IDENTIFICATION</scope>
</reference>
<sequence length="172" mass="19836">MMKISSSTSIVNVMAPLLLRNEALSGSKFAEECLQLRENRKNQEVRPLPQLVGPSDPPLNWSDLLRIFELMRTDDEHAPFAFQTTLVYMQQFLPERQSKDVITRSAVPNKKRSIQWMSIQHIFGFLTIDVTGEPWLTYMSLNFYRRIFIGTRGTSASDAQRCYQSRIFELGG</sequence>
<keyword evidence="1" id="KW-1185">Reference proteome</keyword>
<evidence type="ECO:0000313" key="2">
    <source>
        <dbReference type="WBParaSite" id="nRc.2.0.1.t08325-RA"/>
    </source>
</evidence>
<organism evidence="1 2">
    <name type="scientific">Romanomermis culicivorax</name>
    <name type="common">Nematode worm</name>
    <dbReference type="NCBI Taxonomy" id="13658"/>
    <lineage>
        <taxon>Eukaryota</taxon>
        <taxon>Metazoa</taxon>
        <taxon>Ecdysozoa</taxon>
        <taxon>Nematoda</taxon>
        <taxon>Enoplea</taxon>
        <taxon>Dorylaimia</taxon>
        <taxon>Mermithida</taxon>
        <taxon>Mermithoidea</taxon>
        <taxon>Mermithidae</taxon>
        <taxon>Romanomermis</taxon>
    </lineage>
</organism>
<name>A0A915I3B5_ROMCU</name>
<dbReference type="WBParaSite" id="nRc.2.0.1.t08325-RA">
    <property type="protein sequence ID" value="nRc.2.0.1.t08325-RA"/>
    <property type="gene ID" value="nRc.2.0.1.g08325"/>
</dbReference>